<feature type="domain" description="F-box" evidence="1">
    <location>
        <begin position="2"/>
        <end position="47"/>
    </location>
</feature>
<dbReference type="InterPro" id="IPR001810">
    <property type="entry name" value="F-box_dom"/>
</dbReference>
<proteinExistence type="predicted"/>
<name>A0A6C0BMG3_9ZZZZ</name>
<accession>A0A6C0BMG3</accession>
<evidence type="ECO:0000313" key="2">
    <source>
        <dbReference type="EMBL" id="QHS93376.1"/>
    </source>
</evidence>
<protein>
    <recommendedName>
        <fullName evidence="1">F-box domain-containing protein</fullName>
    </recommendedName>
</protein>
<organism evidence="2">
    <name type="scientific">viral metagenome</name>
    <dbReference type="NCBI Taxonomy" id="1070528"/>
    <lineage>
        <taxon>unclassified sequences</taxon>
        <taxon>metagenomes</taxon>
        <taxon>organismal metagenomes</taxon>
    </lineage>
</organism>
<evidence type="ECO:0000259" key="1">
    <source>
        <dbReference type="PROSITE" id="PS50181"/>
    </source>
</evidence>
<sequence>MQGLFLDLPKDVLRLIVKELHPRDTLTLRLTCSWMDTFVTYHCNRYWFFKCFSFLMHNLSVEDKLKFLEHTTFFSLCNCEYLNQCPKPGCPKFRMPYSKCWSDYLTVGLHYNIVPEEEFEDLFGKYGLSTDRKGDLRNCYNRMRGLENQLGPISGRCMKSHPEHWDFISGMEPAEYPQLLLDLAYDDSENYLITYFKHHNSYYFDDWELRSSNRKRIEIDNHEILKKQLQERMEGNDMLHKANMKMIREEEDQCRALDAFIEITETKH</sequence>
<dbReference type="AlphaFoldDB" id="A0A6C0BMG3"/>
<reference evidence="2" key="1">
    <citation type="journal article" date="2020" name="Nature">
        <title>Giant virus diversity and host interactions through global metagenomics.</title>
        <authorList>
            <person name="Schulz F."/>
            <person name="Roux S."/>
            <person name="Paez-Espino D."/>
            <person name="Jungbluth S."/>
            <person name="Walsh D.A."/>
            <person name="Denef V.J."/>
            <person name="McMahon K.D."/>
            <person name="Konstantinidis K.T."/>
            <person name="Eloe-Fadrosh E.A."/>
            <person name="Kyrpides N.C."/>
            <person name="Woyke T."/>
        </authorList>
    </citation>
    <scope>NUCLEOTIDE SEQUENCE</scope>
    <source>
        <strain evidence="2">GVMAG-M-3300017989-17</strain>
    </source>
</reference>
<dbReference type="EMBL" id="MN739203">
    <property type="protein sequence ID" value="QHS93376.1"/>
    <property type="molecule type" value="Genomic_DNA"/>
</dbReference>
<dbReference type="PROSITE" id="PS50181">
    <property type="entry name" value="FBOX"/>
    <property type="match status" value="1"/>
</dbReference>